<dbReference type="EMBL" id="ADMT01000133">
    <property type="protein sequence ID" value="EFF83122.1"/>
    <property type="molecule type" value="Genomic_DNA"/>
</dbReference>
<sequence length="975" mass="109168">MTNKAQYKFKLTLGSTGNRPAANVGYSILANGKILAKGKTTGTGETDVFELTGSTSVNIQIFNAKMNRGKGGYLNPSLHDRNAAAILLNNRVLDQISQVQNRPISMSNVLQRNTQNTTQTPLMMQPQPTIQTVQLRLKSYVIVELRDHLKRAFNTRLNYDVLDQSGTIIKQNNRELKGLRTERAGLTQIHFVEHPVRLRFYGGDLGSVKVTTEVVSPFFTHQDVLKTQYVKTAPAITAPKIDNTTRLAGKQDIPVIVDPKTNEIYVLSPQDFKDFLEISGSLTSAMKNVHERRENVNTLMALEAKTPEQIREAEKSLGIAQDDAIKALNQRFKNQADIREVIAFEMFTTSDGKQKLNAVRKYTNESQHIKNKNNRLNKFQYQLTYQVPWKNASDTAKTGHKDGTLMAIDGSQFKENLVQTMKDINVELIKVKGGTSVTYVPDPNIFGITATELVESYQTSESSTVDVQAQWLRLIAGAGYDGTVKWGTKGFQAQGSAYAQAKMVLLEGKKKWLWAYPSLKGWIMEADGVPMGAIRFICGAEIYGFSGAVFAASTAFAVTVSNEGSKQMLTSIAKDPNDSLSKRLNSSGRSVLAIKKGKMDDTVSPDNQFNAGINAFAGIQASISPFGGLQWLDPEKPRDFSDLAKISPTLGLSAGAGGSVDFQLYYDDGAFRFKASIAACYGVGGKGALEFVVDFKNIYQLVRFIAYQLTYVSFKKLVYMLHDDFILLHKISMMLPFEEDGAFIQSIAGINRKFDLFKSKMQIAEQRIAMCRKINAKEQWLKYLSPESRGCFLYHITRHGFLTHMNDPSELRGLNIHDLPEHKEAVLNLFRSVTVVNHWTNTLQHMSSDGERSTKSIAQNESELLDFLNLGRRAVILPLADLEAIKARINQDHNFPENYSSGNTYIDEYLKMRGQRILAYPKDYQIANFGTQEFKQIQLAQHLEKPEIFIAQAPQPIEKLDITRYTETDTKTWIA</sequence>
<comment type="caution">
    <text evidence="1">The sequence shown here is derived from an EMBL/GenBank/DDBJ whole genome shotgun (WGS) entry which is preliminary data.</text>
</comment>
<reference evidence="2" key="1">
    <citation type="submission" date="2010-03" db="EMBL/GenBank/DDBJ databases">
        <title>Complete sequence of Mobiluncus curtisii ATCC 43063.</title>
        <authorList>
            <person name="Muzny D."/>
            <person name="Qin X."/>
            <person name="Deng J."/>
            <person name="Jiang H."/>
            <person name="Liu Y."/>
            <person name="Qu J."/>
            <person name="Song X.-Z."/>
            <person name="Zhang L."/>
            <person name="Thornton R."/>
            <person name="Coyle M."/>
            <person name="Francisco L."/>
            <person name="Jackson L."/>
            <person name="Javaid M."/>
            <person name="Korchina V."/>
            <person name="Kovar C."/>
            <person name="Mata R."/>
            <person name="Mathew T."/>
            <person name="Ngo R."/>
            <person name="Nguyen L."/>
            <person name="Nguyen N."/>
            <person name="Okwuonu G."/>
            <person name="Ongeri F."/>
            <person name="Pham C."/>
            <person name="Simmons D."/>
            <person name="Wilczek-Boney K."/>
            <person name="Hale W."/>
            <person name="Jakkamsetti A."/>
            <person name="Pham P."/>
            <person name="Ruth R."/>
            <person name="San Lucas F."/>
            <person name="Warren J."/>
            <person name="Zhang J."/>
            <person name="Zhao Z."/>
            <person name="Zhou C."/>
            <person name="Zhu D."/>
            <person name="Lee S."/>
            <person name="Bess C."/>
            <person name="Blankenburg K."/>
            <person name="Forbes L."/>
            <person name="Fu Q."/>
            <person name="Gubbala S."/>
            <person name="Hirani K."/>
            <person name="Jayaseelan J.C."/>
            <person name="Lara F."/>
            <person name="Munidasa M."/>
            <person name="Palculict T."/>
            <person name="Patil S."/>
            <person name="Pu L.-L."/>
            <person name="Saada N."/>
            <person name="Tang L."/>
            <person name="Weissenberger G."/>
            <person name="Zhu Y."/>
            <person name="Hemphill L."/>
            <person name="Shang Y."/>
            <person name="Youmans B."/>
            <person name="Ayvaz T."/>
            <person name="Ross M."/>
            <person name="Santibanez J."/>
            <person name="Aqrawi P."/>
            <person name="Gross S."/>
            <person name="Joshi V."/>
            <person name="Fowler G."/>
            <person name="Nazareth L."/>
            <person name="Reid J."/>
            <person name="Worley K."/>
            <person name="Petrosino J."/>
            <person name="Highlander S."/>
            <person name="Gibbs R."/>
            <person name="Gibbs R."/>
        </authorList>
    </citation>
    <scope>NUCLEOTIDE SEQUENCE [LARGE SCALE GENOMIC DNA]</scope>
    <source>
        <strain evidence="2">ATCC 19194</strain>
    </source>
</reference>
<protein>
    <submittedName>
        <fullName evidence="1">Uncharacterized protein</fullName>
    </submittedName>
</protein>
<dbReference type="RefSeq" id="WP_004638403.1">
    <property type="nucleotide sequence ID" value="NZ_GG770435.1"/>
</dbReference>
<organism evidence="1 2">
    <name type="scientific">Acinetobacter haemolyticus ATCC 19194</name>
    <dbReference type="NCBI Taxonomy" id="707232"/>
    <lineage>
        <taxon>Bacteria</taxon>
        <taxon>Pseudomonadati</taxon>
        <taxon>Pseudomonadota</taxon>
        <taxon>Gammaproteobacteria</taxon>
        <taxon>Moraxellales</taxon>
        <taxon>Moraxellaceae</taxon>
        <taxon>Acinetobacter</taxon>
    </lineage>
</organism>
<dbReference type="HOGENOM" id="CLU_012375_0_0_6"/>
<dbReference type="AlphaFoldDB" id="D4XP07"/>
<proteinExistence type="predicted"/>
<accession>D4XP07</accession>
<evidence type="ECO:0000313" key="2">
    <source>
        <dbReference type="Proteomes" id="UP000003085"/>
    </source>
</evidence>
<name>D4XP07_ACIHA</name>
<dbReference type="Proteomes" id="UP000003085">
    <property type="component" value="Unassembled WGS sequence"/>
</dbReference>
<evidence type="ECO:0000313" key="1">
    <source>
        <dbReference type="EMBL" id="EFF83122.1"/>
    </source>
</evidence>
<gene>
    <name evidence="1" type="ORF">HMP0015_1449</name>
</gene>